<dbReference type="InterPro" id="IPR018957">
    <property type="entry name" value="Znf_C3HC4_RING-type"/>
</dbReference>
<evidence type="ECO:0000256" key="13">
    <source>
        <dbReference type="SAM" id="MobiDB-lite"/>
    </source>
</evidence>
<keyword evidence="9" id="KW-0722">Serine protease inhibitor</keyword>
<dbReference type="SMART" id="SM00064">
    <property type="entry name" value="FYVE"/>
    <property type="match status" value="1"/>
</dbReference>
<feature type="domain" description="RING-type" evidence="14">
    <location>
        <begin position="486"/>
        <end position="531"/>
    </location>
</feature>
<dbReference type="Pfam" id="PF15067">
    <property type="entry name" value="FAM124"/>
    <property type="match status" value="1"/>
</dbReference>
<evidence type="ECO:0000256" key="12">
    <source>
        <dbReference type="RuleBase" id="RU000411"/>
    </source>
</evidence>
<dbReference type="InterPro" id="IPR042178">
    <property type="entry name" value="Serpin_sf_1"/>
</dbReference>
<accession>A0A662YWZ1</accession>
<dbReference type="InterPro" id="IPR023796">
    <property type="entry name" value="Serpin_dom"/>
</dbReference>
<evidence type="ECO:0000256" key="6">
    <source>
        <dbReference type="ARBA" id="ARBA00022737"/>
    </source>
</evidence>
<evidence type="ECO:0000256" key="8">
    <source>
        <dbReference type="ARBA" id="ARBA00022833"/>
    </source>
</evidence>
<evidence type="ECO:0000313" key="17">
    <source>
        <dbReference type="EMBL" id="RXN01020.1"/>
    </source>
</evidence>
<dbReference type="SMART" id="SM00060">
    <property type="entry name" value="FN3"/>
    <property type="match status" value="1"/>
</dbReference>
<dbReference type="PROSITE" id="PS00284">
    <property type="entry name" value="SERPIN"/>
    <property type="match status" value="1"/>
</dbReference>
<dbReference type="Pfam" id="PF00097">
    <property type="entry name" value="zf-C3HC4"/>
    <property type="match status" value="1"/>
</dbReference>
<evidence type="ECO:0000259" key="14">
    <source>
        <dbReference type="PROSITE" id="PS50089"/>
    </source>
</evidence>
<gene>
    <name evidence="17" type="ORF">EOD39_8120</name>
</gene>
<evidence type="ECO:0000313" key="18">
    <source>
        <dbReference type="Proteomes" id="UP000289886"/>
    </source>
</evidence>
<dbReference type="Pfam" id="PF01363">
    <property type="entry name" value="FYVE"/>
    <property type="match status" value="1"/>
</dbReference>
<dbReference type="SUPFAM" id="SSF50978">
    <property type="entry name" value="WD40 repeat-like"/>
    <property type="match status" value="1"/>
</dbReference>
<evidence type="ECO:0000256" key="1">
    <source>
        <dbReference type="ARBA" id="ARBA00009500"/>
    </source>
</evidence>
<dbReference type="Gene3D" id="3.30.497.10">
    <property type="entry name" value="Antithrombin, subunit I, domain 2"/>
    <property type="match status" value="1"/>
</dbReference>
<dbReference type="PANTHER" id="PTHR46189:SF2">
    <property type="entry name" value="WD REPEAT AND FYVE DOMAIN-CONTAINING PROTEIN 1"/>
    <property type="match status" value="1"/>
</dbReference>
<organism evidence="17 18">
    <name type="scientific">Acipenser ruthenus</name>
    <name type="common">Sterlet sturgeon</name>
    <dbReference type="NCBI Taxonomy" id="7906"/>
    <lineage>
        <taxon>Eukaryota</taxon>
        <taxon>Metazoa</taxon>
        <taxon>Chordata</taxon>
        <taxon>Craniata</taxon>
        <taxon>Vertebrata</taxon>
        <taxon>Euteleostomi</taxon>
        <taxon>Actinopterygii</taxon>
        <taxon>Chondrostei</taxon>
        <taxon>Acipenseriformes</taxon>
        <taxon>Acipenseridae</taxon>
        <taxon>Acipenser</taxon>
    </lineage>
</organism>
<dbReference type="InterPro" id="IPR015943">
    <property type="entry name" value="WD40/YVTN_repeat-like_dom_sf"/>
</dbReference>
<keyword evidence="3" id="KW-0646">Protease inhibitor</keyword>
<keyword evidence="2 11" id="KW-0853">WD repeat</keyword>
<dbReference type="PROSITE" id="PS50178">
    <property type="entry name" value="ZF_FYVE"/>
    <property type="match status" value="1"/>
</dbReference>
<dbReference type="SUPFAM" id="SSF57903">
    <property type="entry name" value="FYVE/PHD zinc finger"/>
    <property type="match status" value="1"/>
</dbReference>
<feature type="repeat" description="WD" evidence="11">
    <location>
        <begin position="1710"/>
        <end position="1743"/>
    </location>
</feature>
<dbReference type="InterPro" id="IPR042733">
    <property type="entry name" value="WDFY1_FYVE"/>
</dbReference>
<dbReference type="InterPro" id="IPR042234">
    <property type="entry name" value="WDFY1/WDFY2"/>
</dbReference>
<dbReference type="PROSITE" id="PS50089">
    <property type="entry name" value="ZF_RING_2"/>
    <property type="match status" value="1"/>
</dbReference>
<dbReference type="Gene3D" id="4.10.830.40">
    <property type="match status" value="1"/>
</dbReference>
<proteinExistence type="inferred from homology"/>
<feature type="repeat" description="WD" evidence="11">
    <location>
        <begin position="1877"/>
        <end position="1910"/>
    </location>
</feature>
<evidence type="ECO:0000259" key="16">
    <source>
        <dbReference type="PROSITE" id="PS50853"/>
    </source>
</evidence>
<feature type="repeat" description="WD" evidence="11">
    <location>
        <begin position="1753"/>
        <end position="1794"/>
    </location>
</feature>
<keyword evidence="8" id="KW-0862">Zinc</keyword>
<dbReference type="InterPro" id="IPR042185">
    <property type="entry name" value="Serpin_sf_2"/>
</dbReference>
<dbReference type="InterPro" id="IPR013083">
    <property type="entry name" value="Znf_RING/FYVE/PHD"/>
</dbReference>
<dbReference type="FunFam" id="3.30.40.10:FF:000105">
    <property type="entry name" value="WD repeat and FYVE domain-containing protein 2"/>
    <property type="match status" value="1"/>
</dbReference>
<dbReference type="Gene3D" id="2.130.10.10">
    <property type="entry name" value="YVTN repeat-like/Quinoprotein amine dehydrogenase"/>
    <property type="match status" value="2"/>
</dbReference>
<dbReference type="GO" id="GO:0034145">
    <property type="term" value="P:positive regulation of toll-like receptor 4 signaling pathway"/>
    <property type="evidence" value="ECO:0007669"/>
    <property type="project" value="TreeGrafter"/>
</dbReference>
<dbReference type="GO" id="GO:0034141">
    <property type="term" value="P:positive regulation of toll-like receptor 3 signaling pathway"/>
    <property type="evidence" value="ECO:0007669"/>
    <property type="project" value="TreeGrafter"/>
</dbReference>
<evidence type="ECO:0000256" key="3">
    <source>
        <dbReference type="ARBA" id="ARBA00022690"/>
    </source>
</evidence>
<keyword evidence="4" id="KW-0479">Metal-binding</keyword>
<dbReference type="GO" id="GO:0005769">
    <property type="term" value="C:early endosome"/>
    <property type="evidence" value="ECO:0007669"/>
    <property type="project" value="TreeGrafter"/>
</dbReference>
<dbReference type="InterPro" id="IPR001680">
    <property type="entry name" value="WD40_rpt"/>
</dbReference>
<dbReference type="PROSITE" id="PS50853">
    <property type="entry name" value="FN3"/>
    <property type="match status" value="1"/>
</dbReference>
<dbReference type="SMART" id="SM00184">
    <property type="entry name" value="RING"/>
    <property type="match status" value="1"/>
</dbReference>
<dbReference type="GO" id="GO:0004867">
    <property type="term" value="F:serine-type endopeptidase inhibitor activity"/>
    <property type="evidence" value="ECO:0007669"/>
    <property type="project" value="UniProtKB-KW"/>
</dbReference>
<comment type="caution">
    <text evidence="17">The sequence shown here is derived from an EMBL/GenBank/DDBJ whole genome shotgun (WGS) entry which is preliminary data.</text>
</comment>
<dbReference type="InterPro" id="IPR011011">
    <property type="entry name" value="Znf_FYVE_PHD"/>
</dbReference>
<dbReference type="PROSITE" id="PS50294">
    <property type="entry name" value="WD_REPEATS_REGION"/>
    <property type="match status" value="2"/>
</dbReference>
<dbReference type="InterPro" id="IPR046365">
    <property type="entry name" value="FAM124_dom"/>
</dbReference>
<keyword evidence="18" id="KW-1185">Reference proteome</keyword>
<dbReference type="InterPro" id="IPR013783">
    <property type="entry name" value="Ig-like_fold"/>
</dbReference>
<dbReference type="SUPFAM" id="SSF49265">
    <property type="entry name" value="Fibronectin type III"/>
    <property type="match status" value="1"/>
</dbReference>
<dbReference type="EMBL" id="SCEB01000096">
    <property type="protein sequence ID" value="RXN01020.1"/>
    <property type="molecule type" value="Genomic_DNA"/>
</dbReference>
<dbReference type="Pfam" id="PF00079">
    <property type="entry name" value="Serpin"/>
    <property type="match status" value="1"/>
</dbReference>
<dbReference type="InterPro" id="IPR003961">
    <property type="entry name" value="FN3_dom"/>
</dbReference>
<evidence type="ECO:0000256" key="9">
    <source>
        <dbReference type="ARBA" id="ARBA00022900"/>
    </source>
</evidence>
<evidence type="ECO:0000256" key="2">
    <source>
        <dbReference type="ARBA" id="ARBA00022574"/>
    </source>
</evidence>
<dbReference type="SMART" id="SM00320">
    <property type="entry name" value="WD40"/>
    <property type="match status" value="6"/>
</dbReference>
<evidence type="ECO:0000256" key="11">
    <source>
        <dbReference type="PROSITE-ProRule" id="PRU00221"/>
    </source>
</evidence>
<evidence type="ECO:0000256" key="10">
    <source>
        <dbReference type="PROSITE-ProRule" id="PRU00175"/>
    </source>
</evidence>
<feature type="domain" description="FYVE-type" evidence="15">
    <location>
        <begin position="1796"/>
        <end position="1867"/>
    </location>
</feature>
<dbReference type="InterPro" id="IPR036322">
    <property type="entry name" value="WD40_repeat_dom_sf"/>
</dbReference>
<evidence type="ECO:0000256" key="4">
    <source>
        <dbReference type="ARBA" id="ARBA00022723"/>
    </source>
</evidence>
<dbReference type="InterPro" id="IPR036116">
    <property type="entry name" value="FN3_sf"/>
</dbReference>
<dbReference type="Gene3D" id="3.30.160.60">
    <property type="entry name" value="Classic Zinc Finger"/>
    <property type="match status" value="1"/>
</dbReference>
<keyword evidence="5" id="KW-0732">Signal</keyword>
<dbReference type="Gene3D" id="2.60.40.10">
    <property type="entry name" value="Immunoglobulins"/>
    <property type="match status" value="1"/>
</dbReference>
<dbReference type="CDD" id="cd19573">
    <property type="entry name" value="serpinE2_GDN"/>
    <property type="match status" value="1"/>
</dbReference>
<dbReference type="SUPFAM" id="SSF56574">
    <property type="entry name" value="Serpins"/>
    <property type="match status" value="1"/>
</dbReference>
<keyword evidence="7 10" id="KW-0863">Zinc-finger</keyword>
<dbReference type="InterPro" id="IPR036186">
    <property type="entry name" value="Serpin_sf"/>
</dbReference>
<evidence type="ECO:0000259" key="15">
    <source>
        <dbReference type="PROSITE" id="PS50178"/>
    </source>
</evidence>
<dbReference type="InterPro" id="IPR019775">
    <property type="entry name" value="WD40_repeat_CS"/>
</dbReference>
<dbReference type="InterPro" id="IPR023795">
    <property type="entry name" value="Serpin_CS"/>
</dbReference>
<protein>
    <submittedName>
        <fullName evidence="17">WD repeat and FYVE domain-containing protein 1</fullName>
    </submittedName>
</protein>
<dbReference type="SUPFAM" id="SSF57850">
    <property type="entry name" value="RING/U-box"/>
    <property type="match status" value="1"/>
</dbReference>
<reference evidence="17 18" key="1">
    <citation type="submission" date="2019-01" db="EMBL/GenBank/DDBJ databases">
        <title>Draft Genome and Complete Hox-Cluster Characterization of the Sterlet Sturgeon (Acipenser ruthenus).</title>
        <authorList>
            <person name="Wei Q."/>
        </authorList>
    </citation>
    <scope>NUCLEOTIDE SEQUENCE [LARGE SCALE GENOMIC DNA]</scope>
    <source>
        <strain evidence="17">WHYD16114868_AA</strain>
        <tissue evidence="17">Blood</tissue>
    </source>
</reference>
<dbReference type="SUPFAM" id="SSF57845">
    <property type="entry name" value="B-box zinc-binding domain"/>
    <property type="match status" value="1"/>
</dbReference>
<dbReference type="InterPro" id="IPR001841">
    <property type="entry name" value="Znf_RING"/>
</dbReference>
<keyword evidence="6" id="KW-0677">Repeat</keyword>
<dbReference type="FunFam" id="3.30.497.10:FF:000006">
    <property type="entry name" value="Plasminogen activator inhibitor 1"/>
    <property type="match status" value="1"/>
</dbReference>
<feature type="domain" description="Fibronectin type-III" evidence="16">
    <location>
        <begin position="1015"/>
        <end position="1118"/>
    </location>
</feature>
<dbReference type="GO" id="GO:0008270">
    <property type="term" value="F:zinc ion binding"/>
    <property type="evidence" value="ECO:0007669"/>
    <property type="project" value="UniProtKB-KW"/>
</dbReference>
<dbReference type="InterPro" id="IPR017455">
    <property type="entry name" value="Znf_FYVE-rel"/>
</dbReference>
<dbReference type="Gene3D" id="3.30.40.10">
    <property type="entry name" value="Zinc/RING finger domain, C3HC4 (zinc finger)"/>
    <property type="match status" value="2"/>
</dbReference>
<dbReference type="CDD" id="cd15756">
    <property type="entry name" value="FYVE_WDFY1"/>
    <property type="match status" value="1"/>
</dbReference>
<evidence type="ECO:0000256" key="5">
    <source>
        <dbReference type="ARBA" id="ARBA00022729"/>
    </source>
</evidence>
<dbReference type="InterPro" id="IPR017907">
    <property type="entry name" value="Znf_RING_CS"/>
</dbReference>
<feature type="region of interest" description="Disordered" evidence="13">
    <location>
        <begin position="1109"/>
        <end position="1136"/>
    </location>
</feature>
<comment type="similarity">
    <text evidence="1 12">Belongs to the serpin family.</text>
</comment>
<sequence>MTAQILERRLQSDFIVVESQDLLLMTMHLLANPGESFLLQQSLDLLLKWVSPDLHLFHVSERATPVKHCEKYCRKTLLYPSLSVILFLHEDFGEERIFQLQDFFQRPPWQYHHSESASGKILPYLLSSQDFYSLDTHMPVWAVRQVHYGNEIIRVTLYCSYDNYEDTVRMYETILQNEANAQKNGFCYFTLYTDKSLSIQLSLKQLSPGVCVDLKESAVLQFRIQEIGQLVPLLPNPCAPISSTRWQTEDYDGNKIIFQVKGNSQSHHKTSSAFQVHSKPVSMNAPRSLMPCNSPAHQEKWTALHTEREASGAVQRPGKHKGGGCGISSKNEGFCSDSCCSTPRSSSCYSSQRSSPATLSQCELSCERRNTLSSGYKLHDSKLKAPEEPETNVDTGFAVFTEAFLGAPAIIMDHKQKGPAMKIGKQRSFIEQINRQSSKKYLTNLYTGAAVIDNPRTQKEEVSVKQNANSQKKDRANWALYQELTCPACARLYVNPILLPCNHSICDACLKKIRVETKNKARIALKCPACQLQFESAANEKIPFPENHLLKNIMTRHRQEAELATNGSKKRKPEFMEDTVFCQLCEQKAARREMKKCVTCKLIFCAKCLKKLHSNKAFLQHSVVNLDLDTGQQQIKCFFHPHFNLIHYCTQLKKVICEECLKTTHEGQPVITLDAAFQEESKELLSLLSTFNKVKEKYENTALSLRRFRASLDQMESGINQKVFHQFLSLHEALQIQENKIRGIVNNEKVKCQLEIDSFLKSASKAMFATEGTAEYVSEALKESNTVAFLQTSRLIGEHFKQAIDTINQPSKEIYKNSLVDFSIDVNPIKEEILKLQGHSHNVSQDDSIVPNDNWIPDCNSSSSIQVELPHAPSVIALKSSESAKSVPSSTYYCPGSPQTVLSPVKPAVFSKNGSWYSLLGSNDDKSYKGSLNTSKANYPKSQSFEFTNRKKIAPTQNRPKSIPANYSRFMPVIKEKVFGINSRKYRSTSDEWDSNCLSGSIADLSDSVFSDSEEPGKPFIYEHAVDDNSAQIWWGNGKSEEETLVDFSEVQIQQIVSAGHNLAFPQDQAGVFTGVRENYFKVTCLYPKSEYLFRVRAVNAFGPGKWSEPYKRDKQRSACSPHVAPTAGHGPAPSSGERKLCVVSGAAATLWSSTQLACRASLCETLQIQSDMDLAYFLEVLAGNFMDMVQYNDDNGEFEEVTMGHLSVLLLIGVAVSSVCSQYSGESGSDIGIQVFDQIAKSRPQDNLVMSPHGIANVLGMLQLGAEGKTKKQLVTAMRYNVNGSSKMLKRVQKSLASGKNKDLVTIANAMFAQSGFKMEDAFVSSNRELFRCESRSLNFNDPNHAAASVNHWVANRTRGMIENLVSPDMLSSALTRLVAVNAIYFKGMWKSRFQPSNTKKRNFNGGDGQVHQVPMMSQLSVFNIGSTSTPDGLEYTVIELPYHGNSMSMLIALPMKDSTPLSDIIPHISTKTIQSWMELMRQRKVRLVIPKFTAEAETDLKAPLLALGITDMFDQDKANFRSIAKSEQLSVSKALQKARIEVNEDGTKASAATAAILLARSSPPWVIVDRPFLFFVRHNPTAPCSAMSYHHDGKRLFIGQDDGAIMEFEISEDFNKITFVKTYPAHQSRVSAIVFCPECEWVISTGHDKSVSWMCSRSGSMLGRHYFSSWASCLQFDHDTKHAFVGDCSGQITLLKLDQNTYSIITTLKGHEGSVGSLYWDPAQRLLFSGASDHSVIMWDIGGRKGRTLLLQGHHDRVQSLCYLQLTRQLVSCASDGGITVWNMDISREEAPQWLESDCCQKCEQPFFWNLKQMWDSKTIGLRQHHCRKCGKAVCGKCSSKRSTYPVMGFEFQVRVCDTCYETIKEEDRTSLATFHEGKHNINHMNMDSSRGLMVTCGSDRVVKIWDMTQVTGCSLATGFSPR</sequence>
<dbReference type="PROSITE" id="PS50082">
    <property type="entry name" value="WD_REPEATS_2"/>
    <property type="match status" value="3"/>
</dbReference>
<dbReference type="PANTHER" id="PTHR46189">
    <property type="entry name" value="LD41958P"/>
    <property type="match status" value="1"/>
</dbReference>
<dbReference type="CDD" id="cd00063">
    <property type="entry name" value="FN3"/>
    <property type="match status" value="1"/>
</dbReference>
<dbReference type="PROSITE" id="PS00518">
    <property type="entry name" value="ZF_RING_1"/>
    <property type="match status" value="1"/>
</dbReference>
<dbReference type="PROSITE" id="PS00678">
    <property type="entry name" value="WD_REPEATS_1"/>
    <property type="match status" value="3"/>
</dbReference>
<dbReference type="Gene3D" id="2.30.39.10">
    <property type="entry name" value="Alpha-1-antitrypsin, domain 1"/>
    <property type="match status" value="1"/>
</dbReference>
<dbReference type="SMART" id="SM00093">
    <property type="entry name" value="SERPIN"/>
    <property type="match status" value="1"/>
</dbReference>
<dbReference type="Pfam" id="PF00400">
    <property type="entry name" value="WD40"/>
    <property type="match status" value="4"/>
</dbReference>
<name>A0A662YWZ1_ACIRT</name>
<evidence type="ECO:0000256" key="7">
    <source>
        <dbReference type="ARBA" id="ARBA00022771"/>
    </source>
</evidence>
<dbReference type="InterPro" id="IPR000306">
    <property type="entry name" value="Znf_FYVE"/>
</dbReference>
<dbReference type="Proteomes" id="UP000289886">
    <property type="component" value="Unassembled WGS sequence"/>
</dbReference>